<accession>A0A6H1NZE7</accession>
<dbReference type="AlphaFoldDB" id="A0A6H1NZE7"/>
<dbReference type="InterPro" id="IPR020846">
    <property type="entry name" value="MFS_dom"/>
</dbReference>
<evidence type="ECO:0000313" key="9">
    <source>
        <dbReference type="Proteomes" id="UP000501868"/>
    </source>
</evidence>
<name>A0A6H1NZE7_PRIMG</name>
<feature type="transmembrane region" description="Helical" evidence="6">
    <location>
        <begin position="253"/>
        <end position="272"/>
    </location>
</feature>
<evidence type="ECO:0000256" key="4">
    <source>
        <dbReference type="ARBA" id="ARBA00022989"/>
    </source>
</evidence>
<sequence>MKGEQKWSMVSQIFAGYLLVIATTGFARLAYGVLMPYIQSDLKINYTQAGLLATIISLGFLIISPISGILAIKFGMKKVIMAGAIIVTSCFFLLLITKSFYVYMLIMFFCGAGSALAFTPLMSLLVVQFPKKKGLVLGVLLSGVGSGMLLSGLMTTYLIKYFQLLEWRAIWLIFAGISLMVSLLAWFVLKEPVSIENTKGNANHSITNVYKNWKIIRIGLIYFLIGVGYLIPILFQTSYMLDSGINDKVAGTLFSISGLFTIIGGPVWGLVSDKVGRKLSILVGLTFCILAGIIPITDHHLVGFAASAILFGFSIGGLMVLIQAMAAERTLPYFVPAVLGFVTIFYAIGQLVGPLLTGVIIEKLGGIGYAYKFATLIFIGALCIVCFVNEREKVESAQLKS</sequence>
<evidence type="ECO:0000259" key="7">
    <source>
        <dbReference type="PROSITE" id="PS50850"/>
    </source>
</evidence>
<dbReference type="InterPro" id="IPR036259">
    <property type="entry name" value="MFS_trans_sf"/>
</dbReference>
<evidence type="ECO:0000256" key="6">
    <source>
        <dbReference type="SAM" id="Phobius"/>
    </source>
</evidence>
<feature type="domain" description="Major facilitator superfamily (MFS) profile" evidence="7">
    <location>
        <begin position="9"/>
        <end position="392"/>
    </location>
</feature>
<reference evidence="8 9" key="1">
    <citation type="submission" date="2020-04" db="EMBL/GenBank/DDBJ databases">
        <title>Genome-Wide Identification of 5-Methylcytosine Sites in Bacterial Genomes By High-Throughput Sequencing of MspJI Restriction Fragments.</title>
        <authorList>
            <person name="Wu V."/>
        </authorList>
    </citation>
    <scope>NUCLEOTIDE SEQUENCE [LARGE SCALE GENOMIC DNA]</scope>
    <source>
        <strain evidence="8 9">S2</strain>
    </source>
</reference>
<feature type="transmembrane region" description="Helical" evidence="6">
    <location>
        <begin position="51"/>
        <end position="72"/>
    </location>
</feature>
<dbReference type="GO" id="GO:0005886">
    <property type="term" value="C:plasma membrane"/>
    <property type="evidence" value="ECO:0007669"/>
    <property type="project" value="UniProtKB-SubCell"/>
</dbReference>
<dbReference type="PANTHER" id="PTHR23537">
    <property type="match status" value="1"/>
</dbReference>
<keyword evidence="2" id="KW-0813">Transport</keyword>
<comment type="subcellular location">
    <subcellularLocation>
        <location evidence="1">Cell membrane</location>
        <topology evidence="1">Multi-pass membrane protein</topology>
    </subcellularLocation>
</comment>
<keyword evidence="5 6" id="KW-0472">Membrane</keyword>
<feature type="transmembrane region" description="Helical" evidence="6">
    <location>
        <begin position="279"/>
        <end position="296"/>
    </location>
</feature>
<evidence type="ECO:0000256" key="1">
    <source>
        <dbReference type="ARBA" id="ARBA00004651"/>
    </source>
</evidence>
<dbReference type="GO" id="GO:0022857">
    <property type="term" value="F:transmembrane transporter activity"/>
    <property type="evidence" value="ECO:0007669"/>
    <property type="project" value="InterPro"/>
</dbReference>
<keyword evidence="4 6" id="KW-1133">Transmembrane helix</keyword>
<feature type="transmembrane region" description="Helical" evidence="6">
    <location>
        <begin position="331"/>
        <end position="349"/>
    </location>
</feature>
<feature type="transmembrane region" description="Helical" evidence="6">
    <location>
        <begin position="169"/>
        <end position="189"/>
    </location>
</feature>
<dbReference type="PROSITE" id="PS50850">
    <property type="entry name" value="MFS"/>
    <property type="match status" value="1"/>
</dbReference>
<evidence type="ECO:0000313" key="8">
    <source>
        <dbReference type="EMBL" id="QIZ06595.1"/>
    </source>
</evidence>
<gene>
    <name evidence="8" type="ORF">HFZ78_07660</name>
</gene>
<evidence type="ECO:0000256" key="2">
    <source>
        <dbReference type="ARBA" id="ARBA00022448"/>
    </source>
</evidence>
<reference evidence="8 9" key="2">
    <citation type="submission" date="2020-04" db="EMBL/GenBank/DDBJ databases">
        <authorList>
            <person name="Fomenkov A."/>
            <person name="Anton B.P."/>
            <person name="Roberts R.J."/>
        </authorList>
    </citation>
    <scope>NUCLEOTIDE SEQUENCE [LARGE SCALE GENOMIC DNA]</scope>
    <source>
        <strain evidence="8 9">S2</strain>
    </source>
</reference>
<dbReference type="Pfam" id="PF06779">
    <property type="entry name" value="MFS_4"/>
    <property type="match status" value="1"/>
</dbReference>
<feature type="transmembrane region" description="Helical" evidence="6">
    <location>
        <begin position="102"/>
        <end position="127"/>
    </location>
</feature>
<evidence type="ECO:0000256" key="5">
    <source>
        <dbReference type="ARBA" id="ARBA00023136"/>
    </source>
</evidence>
<dbReference type="Gene3D" id="1.20.1250.20">
    <property type="entry name" value="MFS general substrate transporter like domains"/>
    <property type="match status" value="2"/>
</dbReference>
<feature type="transmembrane region" description="Helical" evidence="6">
    <location>
        <begin position="220"/>
        <end position="241"/>
    </location>
</feature>
<dbReference type="EMBL" id="CP051128">
    <property type="protein sequence ID" value="QIZ06595.1"/>
    <property type="molecule type" value="Genomic_DNA"/>
</dbReference>
<dbReference type="SUPFAM" id="SSF103473">
    <property type="entry name" value="MFS general substrate transporter"/>
    <property type="match status" value="1"/>
</dbReference>
<dbReference type="InterPro" id="IPR010645">
    <property type="entry name" value="MFS_4"/>
</dbReference>
<evidence type="ECO:0000256" key="3">
    <source>
        <dbReference type="ARBA" id="ARBA00022692"/>
    </source>
</evidence>
<feature type="transmembrane region" description="Helical" evidence="6">
    <location>
        <begin position="369"/>
        <end position="388"/>
    </location>
</feature>
<dbReference type="PANTHER" id="PTHR23537:SF1">
    <property type="entry name" value="SUGAR TRANSPORTER"/>
    <property type="match status" value="1"/>
</dbReference>
<feature type="transmembrane region" description="Helical" evidence="6">
    <location>
        <begin position="134"/>
        <end position="157"/>
    </location>
</feature>
<protein>
    <submittedName>
        <fullName evidence="8">YbfB/YjiJ family MFS transporter</fullName>
    </submittedName>
</protein>
<feature type="transmembrane region" description="Helical" evidence="6">
    <location>
        <begin position="79"/>
        <end position="96"/>
    </location>
</feature>
<feature type="transmembrane region" description="Helical" evidence="6">
    <location>
        <begin position="12"/>
        <end position="31"/>
    </location>
</feature>
<keyword evidence="3 6" id="KW-0812">Transmembrane</keyword>
<proteinExistence type="predicted"/>
<organism evidence="8 9">
    <name type="scientific">Priestia megaterium</name>
    <name type="common">Bacillus megaterium</name>
    <dbReference type="NCBI Taxonomy" id="1404"/>
    <lineage>
        <taxon>Bacteria</taxon>
        <taxon>Bacillati</taxon>
        <taxon>Bacillota</taxon>
        <taxon>Bacilli</taxon>
        <taxon>Bacillales</taxon>
        <taxon>Bacillaceae</taxon>
        <taxon>Priestia</taxon>
    </lineage>
</organism>
<dbReference type="Proteomes" id="UP000501868">
    <property type="component" value="Chromosome"/>
</dbReference>
<feature type="transmembrane region" description="Helical" evidence="6">
    <location>
        <begin position="302"/>
        <end position="324"/>
    </location>
</feature>